<reference evidence="10" key="1">
    <citation type="submission" date="2012-07" db="EMBL/GenBank/DDBJ databases">
        <title>Genome of the Chinese tree shrew, a rising model animal genetically related to primates.</title>
        <authorList>
            <person name="Zhang G."/>
            <person name="Fan Y."/>
            <person name="Yao Y."/>
            <person name="Huang Z."/>
        </authorList>
    </citation>
    <scope>NUCLEOTIDE SEQUENCE [LARGE SCALE GENOMIC DNA]</scope>
</reference>
<keyword evidence="10" id="KW-1185">Reference proteome</keyword>
<dbReference type="EMBL" id="KB370713">
    <property type="protein sequence ID" value="ELV09354.1"/>
    <property type="molecule type" value="Genomic_DNA"/>
</dbReference>
<dbReference type="eggNOG" id="ENOG502S0YJ">
    <property type="taxonomic scope" value="Eukaryota"/>
</dbReference>
<dbReference type="InterPro" id="IPR039311">
    <property type="entry name" value="FAM187A/B"/>
</dbReference>
<evidence type="ECO:0000256" key="8">
    <source>
        <dbReference type="SAM" id="Phobius"/>
    </source>
</evidence>
<protein>
    <submittedName>
        <fullName evidence="9">Protein FAM187B</fullName>
    </submittedName>
</protein>
<dbReference type="InParanoid" id="L8Y2U2"/>
<feature type="transmembrane region" description="Helical" evidence="8">
    <location>
        <begin position="358"/>
        <end position="376"/>
    </location>
</feature>
<dbReference type="FunCoup" id="L8Y2U2">
    <property type="interactions" value="6"/>
</dbReference>
<gene>
    <name evidence="9" type="ORF">TREES_T100004852</name>
</gene>
<dbReference type="PANTHER" id="PTHR32178">
    <property type="entry name" value="FAM187"/>
    <property type="match status" value="1"/>
</dbReference>
<evidence type="ECO:0000256" key="1">
    <source>
        <dbReference type="ARBA" id="ARBA00004479"/>
    </source>
</evidence>
<accession>L8Y2U2</accession>
<dbReference type="GO" id="GO:0016020">
    <property type="term" value="C:membrane"/>
    <property type="evidence" value="ECO:0007669"/>
    <property type="project" value="UniProtKB-SubCell"/>
</dbReference>
<dbReference type="SUPFAM" id="SSF48726">
    <property type="entry name" value="Immunoglobulin"/>
    <property type="match status" value="1"/>
</dbReference>
<evidence type="ECO:0000256" key="7">
    <source>
        <dbReference type="ARBA" id="ARBA00023180"/>
    </source>
</evidence>
<evidence type="ECO:0000313" key="9">
    <source>
        <dbReference type="EMBL" id="ELV09354.1"/>
    </source>
</evidence>
<evidence type="ECO:0000256" key="2">
    <source>
        <dbReference type="ARBA" id="ARBA00008727"/>
    </source>
</evidence>
<keyword evidence="4" id="KW-0732">Signal</keyword>
<organism evidence="9 10">
    <name type="scientific">Tupaia chinensis</name>
    <name type="common">Chinese tree shrew</name>
    <name type="synonym">Tupaia belangeri chinensis</name>
    <dbReference type="NCBI Taxonomy" id="246437"/>
    <lineage>
        <taxon>Eukaryota</taxon>
        <taxon>Metazoa</taxon>
        <taxon>Chordata</taxon>
        <taxon>Craniata</taxon>
        <taxon>Vertebrata</taxon>
        <taxon>Euteleostomi</taxon>
        <taxon>Mammalia</taxon>
        <taxon>Eutheria</taxon>
        <taxon>Euarchontoglires</taxon>
        <taxon>Scandentia</taxon>
        <taxon>Tupaiidae</taxon>
        <taxon>Tupaia</taxon>
    </lineage>
</organism>
<dbReference type="PANTHER" id="PTHR32178:SF8">
    <property type="entry name" value="PROTEIN FAM187B"/>
    <property type="match status" value="1"/>
</dbReference>
<keyword evidence="7" id="KW-0325">Glycoprotein</keyword>
<evidence type="ECO:0000313" key="10">
    <source>
        <dbReference type="Proteomes" id="UP000011518"/>
    </source>
</evidence>
<keyword evidence="5 8" id="KW-1133">Transmembrane helix</keyword>
<dbReference type="STRING" id="246437.L8Y2U2"/>
<sequence>MGDLTMSNMVPSSLPQSQSTMLATLWLLLSFAGLTLESYISVTCPNSKQCQRALLSGNDVLLHCNFSGAQWQYFFMQQREDWTPGLSNIGNIEMIPEGSIVIRKPLPSQTGVYHCWNEDNTQAIQYEIDFQDITTLHITHKSLHQKPLQNDTLHEGGRVVIFTRWEPWQDCNRCGKLGERKRLGYCYVQGPLEKEPIPCWLYLGDVVAWSSRMRPELQVEACLVPCKKERVFHVRYVTFDNFNLDDESESAWLTCPLGSIYRGAISWEANSMPLTWQDQLSGRNLGSYLDLSTGGRKLQVFQPAIYRCFVQQEFMAQFNPAAPQETETQQRQQTPESWAALYRAGQGNADHVLKGLKLLLLAGGMLALVGVLLRYLRDPLGKRSN</sequence>
<dbReference type="AlphaFoldDB" id="L8Y2U2"/>
<dbReference type="InterPro" id="IPR036179">
    <property type="entry name" value="Ig-like_dom_sf"/>
</dbReference>
<comment type="subcellular location">
    <subcellularLocation>
        <location evidence="1">Membrane</location>
        <topology evidence="1">Single-pass type I membrane protein</topology>
    </subcellularLocation>
</comment>
<dbReference type="Proteomes" id="UP000011518">
    <property type="component" value="Unassembled WGS sequence"/>
</dbReference>
<name>L8Y2U2_TUPCH</name>
<reference evidence="10" key="2">
    <citation type="journal article" date="2013" name="Nat. Commun.">
        <title>Genome of the Chinese tree shrew.</title>
        <authorList>
            <person name="Fan Y."/>
            <person name="Huang Z.Y."/>
            <person name="Cao C.C."/>
            <person name="Chen C.S."/>
            <person name="Chen Y.X."/>
            <person name="Fan D.D."/>
            <person name="He J."/>
            <person name="Hou H.L."/>
            <person name="Hu L."/>
            <person name="Hu X.T."/>
            <person name="Jiang X.T."/>
            <person name="Lai R."/>
            <person name="Lang Y.S."/>
            <person name="Liang B."/>
            <person name="Liao S.G."/>
            <person name="Mu D."/>
            <person name="Ma Y.Y."/>
            <person name="Niu Y.Y."/>
            <person name="Sun X.Q."/>
            <person name="Xia J.Q."/>
            <person name="Xiao J."/>
            <person name="Xiong Z.Q."/>
            <person name="Xu L."/>
            <person name="Yang L."/>
            <person name="Zhang Y."/>
            <person name="Zhao W."/>
            <person name="Zhao X.D."/>
            <person name="Zheng Y.T."/>
            <person name="Zhou J.M."/>
            <person name="Zhu Y.B."/>
            <person name="Zhang G.J."/>
            <person name="Wang J."/>
            <person name="Yao Y.G."/>
        </authorList>
    </citation>
    <scope>NUCLEOTIDE SEQUENCE [LARGE SCALE GENOMIC DNA]</scope>
</reference>
<evidence type="ECO:0000256" key="4">
    <source>
        <dbReference type="ARBA" id="ARBA00022729"/>
    </source>
</evidence>
<keyword evidence="6 8" id="KW-0472">Membrane</keyword>
<evidence type="ECO:0000256" key="6">
    <source>
        <dbReference type="ARBA" id="ARBA00023136"/>
    </source>
</evidence>
<evidence type="ECO:0000256" key="3">
    <source>
        <dbReference type="ARBA" id="ARBA00022692"/>
    </source>
</evidence>
<keyword evidence="3 8" id="KW-0812">Transmembrane</keyword>
<evidence type="ECO:0000256" key="5">
    <source>
        <dbReference type="ARBA" id="ARBA00022989"/>
    </source>
</evidence>
<proteinExistence type="inferred from homology"/>
<comment type="similarity">
    <text evidence="2">Belongs to the FAM187 family.</text>
</comment>